<dbReference type="RefSeq" id="WP_190474123.1">
    <property type="nucleotide sequence ID" value="NZ_JACJSG010000021.1"/>
</dbReference>
<evidence type="ECO:0000313" key="3">
    <source>
        <dbReference type="Proteomes" id="UP000661112"/>
    </source>
</evidence>
<dbReference type="Gene3D" id="2.60.120.260">
    <property type="entry name" value="Galactose-binding domain-like"/>
    <property type="match status" value="1"/>
</dbReference>
<feature type="transmembrane region" description="Helical" evidence="1">
    <location>
        <begin position="12"/>
        <end position="33"/>
    </location>
</feature>
<accession>A0ABR8D7B9</accession>
<gene>
    <name evidence="2" type="ORF">H6G83_16260</name>
</gene>
<evidence type="ECO:0000256" key="1">
    <source>
        <dbReference type="SAM" id="Phobius"/>
    </source>
</evidence>
<reference evidence="2 3" key="1">
    <citation type="journal article" date="2020" name="ISME J.">
        <title>Comparative genomics reveals insights into cyanobacterial evolution and habitat adaptation.</title>
        <authorList>
            <person name="Chen M.Y."/>
            <person name="Teng W.K."/>
            <person name="Zhao L."/>
            <person name="Hu C.X."/>
            <person name="Zhou Y.K."/>
            <person name="Han B.P."/>
            <person name="Song L.R."/>
            <person name="Shu W.S."/>
        </authorList>
    </citation>
    <scope>NUCLEOTIDE SEQUENCE [LARGE SCALE GENOMIC DNA]</scope>
    <source>
        <strain evidence="2 3">FACHB-119</strain>
    </source>
</reference>
<keyword evidence="1" id="KW-0812">Transmembrane</keyword>
<evidence type="ECO:0008006" key="4">
    <source>
        <dbReference type="Google" id="ProtNLM"/>
    </source>
</evidence>
<sequence>MSTLHECRYSTLIAITSALISLPTAFITAPAYAGLRNGSFETGDFTGWNTTGNTSIQTANFGSQPTQGNFQALVSTTADGVTATPGELEDFLGVEPFSLDNINGPIFSGSAIKQEFSAVAGQTLTFSWNFLTNEASQSSNFNGFAFVKINSTEKIADTFSTLIPSNTTFVSETGYRTFSYTIPTTGNYSLDIGVATVGDAFGGFGILVDNATLVPESGSIIGLIAIGAASVGYTLKLKKQKY</sequence>
<dbReference type="Proteomes" id="UP000661112">
    <property type="component" value="Unassembled WGS sequence"/>
</dbReference>
<dbReference type="EMBL" id="JACJSG010000021">
    <property type="protein sequence ID" value="MBD2502147.1"/>
    <property type="molecule type" value="Genomic_DNA"/>
</dbReference>
<keyword evidence="3" id="KW-1185">Reference proteome</keyword>
<evidence type="ECO:0000313" key="2">
    <source>
        <dbReference type="EMBL" id="MBD2502147.1"/>
    </source>
</evidence>
<comment type="caution">
    <text evidence="2">The sequence shown here is derived from an EMBL/GenBank/DDBJ whole genome shotgun (WGS) entry which is preliminary data.</text>
</comment>
<proteinExistence type="predicted"/>
<organism evidence="2 3">
    <name type="scientific">Anabaena azotica FACHB-119</name>
    <dbReference type="NCBI Taxonomy" id="947527"/>
    <lineage>
        <taxon>Bacteria</taxon>
        <taxon>Bacillati</taxon>
        <taxon>Cyanobacteriota</taxon>
        <taxon>Cyanophyceae</taxon>
        <taxon>Nostocales</taxon>
        <taxon>Nostocaceae</taxon>
        <taxon>Anabaena</taxon>
        <taxon>Anabaena azotica</taxon>
    </lineage>
</organism>
<keyword evidence="1" id="KW-0472">Membrane</keyword>
<feature type="transmembrane region" description="Helical" evidence="1">
    <location>
        <begin position="217"/>
        <end position="235"/>
    </location>
</feature>
<protein>
    <recommendedName>
        <fullName evidence="4">PEP-CTERM sorting domain-containing protein</fullName>
    </recommendedName>
</protein>
<keyword evidence="1" id="KW-1133">Transmembrane helix</keyword>
<name>A0ABR8D7B9_9NOST</name>